<dbReference type="AlphaFoldDB" id="A0A1W1EJG4"/>
<accession>A0A1W1EJG4</accession>
<gene>
    <name evidence="5" type="ORF">MNB_SV-15-1419</name>
</gene>
<evidence type="ECO:0000256" key="1">
    <source>
        <dbReference type="ARBA" id="ARBA00009924"/>
    </source>
</evidence>
<dbReference type="EMBL" id="FRYL01000024">
    <property type="protein sequence ID" value="SHO81018.1"/>
    <property type="molecule type" value="Genomic_DNA"/>
</dbReference>
<protein>
    <submittedName>
        <fullName evidence="5">UDP-galactose-lipid carrier transferase</fullName>
        <ecNumber evidence="5">2.-.-.-</ecNumber>
    </submittedName>
</protein>
<reference evidence="5" key="1">
    <citation type="submission" date="2016-10" db="EMBL/GenBank/DDBJ databases">
        <authorList>
            <person name="de Groot N.N."/>
        </authorList>
    </citation>
    <scope>NUCLEOTIDE SEQUENCE</scope>
</reference>
<evidence type="ECO:0000256" key="3">
    <source>
        <dbReference type="ARBA" id="ARBA00022777"/>
    </source>
</evidence>
<dbReference type="PANTHER" id="PTHR34383:SF1">
    <property type="entry name" value="ADP-POLYPHOSPHATE PHOSPHOTRANSFERASE"/>
    <property type="match status" value="1"/>
</dbReference>
<dbReference type="Pfam" id="PF03976">
    <property type="entry name" value="PPK2"/>
    <property type="match status" value="1"/>
</dbReference>
<evidence type="ECO:0000313" key="5">
    <source>
        <dbReference type="EMBL" id="SHO81018.1"/>
    </source>
</evidence>
<evidence type="ECO:0000259" key="4">
    <source>
        <dbReference type="Pfam" id="PF03976"/>
    </source>
</evidence>
<dbReference type="GO" id="GO:0006793">
    <property type="term" value="P:phosphorus metabolic process"/>
    <property type="evidence" value="ECO:0007669"/>
    <property type="project" value="InterPro"/>
</dbReference>
<proteinExistence type="inferred from homology"/>
<name>A0A1W1EJG4_9ZZZZ</name>
<dbReference type="Gene3D" id="3.40.50.300">
    <property type="entry name" value="P-loop containing nucleotide triphosphate hydrolases"/>
    <property type="match status" value="1"/>
</dbReference>
<dbReference type="InterPro" id="IPR022488">
    <property type="entry name" value="PPK2-related"/>
</dbReference>
<keyword evidence="2 5" id="KW-0808">Transferase</keyword>
<dbReference type="InterPro" id="IPR016898">
    <property type="entry name" value="Polyphosphate_phosphotransfera"/>
</dbReference>
<dbReference type="GO" id="GO:0008976">
    <property type="term" value="F:polyphosphate kinase activity"/>
    <property type="evidence" value="ECO:0007669"/>
    <property type="project" value="InterPro"/>
</dbReference>
<feature type="domain" description="Polyphosphate kinase-2-related" evidence="4">
    <location>
        <begin position="36"/>
        <end position="259"/>
    </location>
</feature>
<keyword evidence="3" id="KW-0418">Kinase</keyword>
<dbReference type="SUPFAM" id="SSF52540">
    <property type="entry name" value="P-loop containing nucleoside triphosphate hydrolases"/>
    <property type="match status" value="1"/>
</dbReference>
<dbReference type="InterPro" id="IPR027417">
    <property type="entry name" value="P-loop_NTPase"/>
</dbReference>
<dbReference type="NCBIfam" id="TIGR03707">
    <property type="entry name" value="PPK2_P_aer"/>
    <property type="match status" value="1"/>
</dbReference>
<dbReference type="InterPro" id="IPR022486">
    <property type="entry name" value="PPK2_PA0141"/>
</dbReference>
<dbReference type="PANTHER" id="PTHR34383">
    <property type="entry name" value="POLYPHOSPHATE:AMP PHOSPHOTRANSFERASE-RELATED"/>
    <property type="match status" value="1"/>
</dbReference>
<organism evidence="5">
    <name type="scientific">hydrothermal vent metagenome</name>
    <dbReference type="NCBI Taxonomy" id="652676"/>
    <lineage>
        <taxon>unclassified sequences</taxon>
        <taxon>metagenomes</taxon>
        <taxon>ecological metagenomes</taxon>
    </lineage>
</organism>
<comment type="similarity">
    <text evidence="1">Belongs to the polyphosphate kinase 2 (PPK2) family. Class I subfamily.</text>
</comment>
<sequence length="296" mass="34705">MSKKEKKIVEDKELIAKKKKKKKRKNRVAVWRKIETIEYEKELVKLQVELLKLQTYVKNNGLKVLILFEGRDAAGKGGVIRRITEHINPRGLRVVALEKPSDVERSQWYFQRYVTHLPSAGEMVIMDRSWYNRAGVETVMNFCTQQQHLDFLEKVPKFENMIISEGIILFKFYLSISKDEQSKRFESRKTDPLKQHKLSPVDQLAQKFWDKYTVSKFSMLMASHNRSAPWTIIKANNKKKARINTIKSILNKIDYTNKIDDKELEVDKSIAIDGSDEIMKMEKEMSLSFTAEREGE</sequence>
<evidence type="ECO:0000256" key="2">
    <source>
        <dbReference type="ARBA" id="ARBA00022679"/>
    </source>
</evidence>
<dbReference type="PIRSF" id="PIRSF028756">
    <property type="entry name" value="PPK2_prd"/>
    <property type="match status" value="1"/>
</dbReference>
<dbReference type="EC" id="2.-.-.-" evidence="5"/>